<evidence type="ECO:0000256" key="1">
    <source>
        <dbReference type="SAM" id="MobiDB-lite"/>
    </source>
</evidence>
<protein>
    <submittedName>
        <fullName evidence="2">Uncharacterized protein</fullName>
    </submittedName>
</protein>
<dbReference type="Proteomes" id="UP000307378">
    <property type="component" value="Unassembled WGS sequence"/>
</dbReference>
<dbReference type="EMBL" id="STGU01000028">
    <property type="protein sequence ID" value="THV29959.1"/>
    <property type="molecule type" value="Genomic_DNA"/>
</dbReference>
<feature type="compositionally biased region" description="Gly residues" evidence="1">
    <location>
        <begin position="99"/>
        <end position="110"/>
    </location>
</feature>
<sequence>MPTSTDVLNAEGWTIINEGAGEQIVQIRAGGRVVLQLSTALPDAASNVGVILAEQKLPEIKVTRIPAGHSLYAKALDATRAVIACLYRGPVEDDAGTDPGDGGADPGDGG</sequence>
<reference evidence="2 3" key="1">
    <citation type="submission" date="2019-04" db="EMBL/GenBank/DDBJ databases">
        <title>genome sequence of strain W3.</title>
        <authorList>
            <person name="Gao J."/>
            <person name="Sun J."/>
        </authorList>
    </citation>
    <scope>NUCLEOTIDE SEQUENCE [LARGE SCALE GENOMIC DNA]</scope>
    <source>
        <strain evidence="2 3">W3</strain>
    </source>
</reference>
<organism evidence="2 3">
    <name type="scientific">Rhizobium rosettiformans W3</name>
    <dbReference type="NCBI Taxonomy" id="538378"/>
    <lineage>
        <taxon>Bacteria</taxon>
        <taxon>Pseudomonadati</taxon>
        <taxon>Pseudomonadota</taxon>
        <taxon>Alphaproteobacteria</taxon>
        <taxon>Hyphomicrobiales</taxon>
        <taxon>Rhizobiaceae</taxon>
        <taxon>Rhizobium/Agrobacterium group</taxon>
        <taxon>Rhizobium</taxon>
    </lineage>
</organism>
<gene>
    <name evidence="2" type="ORF">FAA86_23190</name>
</gene>
<dbReference type="RefSeq" id="WP_136543555.1">
    <property type="nucleotide sequence ID" value="NZ_STGU01000028.1"/>
</dbReference>
<evidence type="ECO:0000313" key="3">
    <source>
        <dbReference type="Proteomes" id="UP000307378"/>
    </source>
</evidence>
<name>A0A4S8PMU0_9HYPH</name>
<feature type="region of interest" description="Disordered" evidence="1">
    <location>
        <begin position="90"/>
        <end position="110"/>
    </location>
</feature>
<comment type="caution">
    <text evidence="2">The sequence shown here is derived from an EMBL/GenBank/DDBJ whole genome shotgun (WGS) entry which is preliminary data.</text>
</comment>
<proteinExistence type="predicted"/>
<dbReference type="AlphaFoldDB" id="A0A4S8PMU0"/>
<evidence type="ECO:0000313" key="2">
    <source>
        <dbReference type="EMBL" id="THV29959.1"/>
    </source>
</evidence>
<accession>A0A4S8PMU0</accession>